<dbReference type="EMBL" id="DF238790">
    <property type="protein sequence ID" value="GAC95087.1"/>
    <property type="molecule type" value="Genomic_DNA"/>
</dbReference>
<name>R9P1Q6_PSEHS</name>
<reference evidence="2" key="1">
    <citation type="journal article" date="2013" name="Genome Announc.">
        <title>Draft genome sequence of the basidiomycetous yeast-like fungus Pseudozyma hubeiensis SY62, which produces an abundant amount of the biosurfactant mannosylerythritol lipids.</title>
        <authorList>
            <person name="Konishi M."/>
            <person name="Hatada Y."/>
            <person name="Horiuchi J."/>
        </authorList>
    </citation>
    <scope>NUCLEOTIDE SEQUENCE [LARGE SCALE GENOMIC DNA]</scope>
    <source>
        <strain evidence="2">SY62</strain>
    </source>
</reference>
<evidence type="ECO:0000313" key="2">
    <source>
        <dbReference type="Proteomes" id="UP000014071"/>
    </source>
</evidence>
<dbReference type="AlphaFoldDB" id="R9P1Q6"/>
<dbReference type="HOGENOM" id="CLU_2062518_0_0_1"/>
<dbReference type="GeneID" id="24107953"/>
<dbReference type="RefSeq" id="XP_012188674.1">
    <property type="nucleotide sequence ID" value="XM_012333284.1"/>
</dbReference>
<keyword evidence="2" id="KW-1185">Reference proteome</keyword>
<proteinExistence type="predicted"/>
<gene>
    <name evidence="1" type="ORF">PHSY_002662</name>
</gene>
<dbReference type="Proteomes" id="UP000014071">
    <property type="component" value="Unassembled WGS sequence"/>
</dbReference>
<sequence>MQHDRTFRKLDPCANVDAGLRLFAELRSEICSAWIVVVKQKVLDDRVGFDDGDGSIGEDGRTTEGVDLFEIGAGEPCDGIAFVVFDRVRYAKLFEQEEDSVGSTQFEMVQHQTGCTASG</sequence>
<organism evidence="1 2">
    <name type="scientific">Pseudozyma hubeiensis (strain SY62)</name>
    <name type="common">Yeast</name>
    <dbReference type="NCBI Taxonomy" id="1305764"/>
    <lineage>
        <taxon>Eukaryota</taxon>
        <taxon>Fungi</taxon>
        <taxon>Dikarya</taxon>
        <taxon>Basidiomycota</taxon>
        <taxon>Ustilaginomycotina</taxon>
        <taxon>Ustilaginomycetes</taxon>
        <taxon>Ustilaginales</taxon>
        <taxon>Ustilaginaceae</taxon>
        <taxon>Pseudozyma</taxon>
    </lineage>
</organism>
<evidence type="ECO:0000313" key="1">
    <source>
        <dbReference type="EMBL" id="GAC95087.1"/>
    </source>
</evidence>
<protein>
    <submittedName>
        <fullName evidence="1">Uncharacterized protein</fullName>
    </submittedName>
</protein>
<accession>R9P1Q6</accession>